<dbReference type="PANTHER" id="PTHR10992">
    <property type="entry name" value="METHYLESTERASE FAMILY MEMBER"/>
    <property type="match status" value="1"/>
</dbReference>
<dbReference type="InterPro" id="IPR029058">
    <property type="entry name" value="AB_hydrolase_fold"/>
</dbReference>
<dbReference type="GO" id="GO:0009696">
    <property type="term" value="P:salicylic acid metabolic process"/>
    <property type="evidence" value="ECO:0007669"/>
    <property type="project" value="TreeGrafter"/>
</dbReference>
<dbReference type="SUPFAM" id="SSF53474">
    <property type="entry name" value="alpha/beta-Hydrolases"/>
    <property type="match status" value="1"/>
</dbReference>
<evidence type="ECO:0000313" key="3">
    <source>
        <dbReference type="Proteomes" id="UP001161247"/>
    </source>
</evidence>
<dbReference type="Pfam" id="PF12697">
    <property type="entry name" value="Abhydrolase_6"/>
    <property type="match status" value="1"/>
</dbReference>
<reference evidence="2" key="1">
    <citation type="submission" date="2023-03" db="EMBL/GenBank/DDBJ databases">
        <authorList>
            <person name="Julca I."/>
        </authorList>
    </citation>
    <scope>NUCLEOTIDE SEQUENCE</scope>
</reference>
<dbReference type="Proteomes" id="UP001161247">
    <property type="component" value="Chromosome 3"/>
</dbReference>
<dbReference type="PANTHER" id="PTHR10992:SF943">
    <property type="entry name" value="METHYLESTERASE 10"/>
    <property type="match status" value="1"/>
</dbReference>
<organism evidence="2 3">
    <name type="scientific">Oldenlandia corymbosa var. corymbosa</name>
    <dbReference type="NCBI Taxonomy" id="529605"/>
    <lineage>
        <taxon>Eukaryota</taxon>
        <taxon>Viridiplantae</taxon>
        <taxon>Streptophyta</taxon>
        <taxon>Embryophyta</taxon>
        <taxon>Tracheophyta</taxon>
        <taxon>Spermatophyta</taxon>
        <taxon>Magnoliopsida</taxon>
        <taxon>eudicotyledons</taxon>
        <taxon>Gunneridae</taxon>
        <taxon>Pentapetalae</taxon>
        <taxon>asterids</taxon>
        <taxon>lamiids</taxon>
        <taxon>Gentianales</taxon>
        <taxon>Rubiaceae</taxon>
        <taxon>Rubioideae</taxon>
        <taxon>Spermacoceae</taxon>
        <taxon>Hedyotis-Oldenlandia complex</taxon>
        <taxon>Oldenlandia</taxon>
    </lineage>
</organism>
<dbReference type="Gene3D" id="3.40.50.1820">
    <property type="entry name" value="alpha/beta hydrolase"/>
    <property type="match status" value="1"/>
</dbReference>
<evidence type="ECO:0000259" key="1">
    <source>
        <dbReference type="Pfam" id="PF12697"/>
    </source>
</evidence>
<dbReference type="InterPro" id="IPR000073">
    <property type="entry name" value="AB_hydrolase_1"/>
</dbReference>
<evidence type="ECO:0000313" key="2">
    <source>
        <dbReference type="EMBL" id="CAI9098948.1"/>
    </source>
</evidence>
<sequence length="276" mass="31385">MKLFLTGFKKMAESCAAKHFVLVHGACHGAWCWYKLVVLLEKYGHKVTAVDLAASGRNVEDRLQDLQTIDDYHKPLYKFFEGLPDDDDEDKVILVGHSLGCYAVSSAMERFQEKIGWGVFVSGIMLGPHLTMDDFPPNKVLGPDYYMDSELKTIEVNGRIQTHMTSGKKFLAANYYQNSPPEDLELASLLVRPAKFFMDDESKKQLLVSKEKYGSVRRAFIIGHALEDRAETQRWNVEKNLPDAVWEIEGADHMIMMSKPQELCDILVDIAGRENY</sequence>
<name>A0AAV1CUR2_OLDCO</name>
<proteinExistence type="predicted"/>
<dbReference type="GO" id="GO:0080032">
    <property type="term" value="F:methyl jasmonate esterase activity"/>
    <property type="evidence" value="ECO:0007669"/>
    <property type="project" value="TreeGrafter"/>
</dbReference>
<dbReference type="GO" id="GO:0080031">
    <property type="term" value="F:methyl salicylate esterase activity"/>
    <property type="evidence" value="ECO:0007669"/>
    <property type="project" value="TreeGrafter"/>
</dbReference>
<gene>
    <name evidence="2" type="ORF">OLC1_LOCUS9055</name>
</gene>
<dbReference type="EMBL" id="OX459120">
    <property type="protein sequence ID" value="CAI9098948.1"/>
    <property type="molecule type" value="Genomic_DNA"/>
</dbReference>
<protein>
    <submittedName>
        <fullName evidence="2">OLC1v1035688C1</fullName>
    </submittedName>
</protein>
<accession>A0AAV1CUR2</accession>
<dbReference type="AlphaFoldDB" id="A0AAV1CUR2"/>
<feature type="domain" description="AB hydrolase-1" evidence="1">
    <location>
        <begin position="20"/>
        <end position="265"/>
    </location>
</feature>
<dbReference type="GO" id="GO:0080030">
    <property type="term" value="F:methyl indole-3-acetate esterase activity"/>
    <property type="evidence" value="ECO:0007669"/>
    <property type="project" value="TreeGrafter"/>
</dbReference>
<keyword evidence="3" id="KW-1185">Reference proteome</keyword>
<dbReference type="GO" id="GO:0009694">
    <property type="term" value="P:jasmonic acid metabolic process"/>
    <property type="evidence" value="ECO:0007669"/>
    <property type="project" value="TreeGrafter"/>
</dbReference>
<dbReference type="InterPro" id="IPR045889">
    <property type="entry name" value="MES/HNL"/>
</dbReference>